<accession>A0ACC1HH91</accession>
<dbReference type="EMBL" id="JAMZIH010005844">
    <property type="protein sequence ID" value="KAJ1674577.1"/>
    <property type="molecule type" value="Genomic_DNA"/>
</dbReference>
<feature type="non-terminal residue" evidence="1">
    <location>
        <position position="522"/>
    </location>
</feature>
<name>A0ACC1HH91_9FUNG</name>
<keyword evidence="2" id="KW-1185">Reference proteome</keyword>
<organism evidence="1 2">
    <name type="scientific">Spiromyces aspiralis</name>
    <dbReference type="NCBI Taxonomy" id="68401"/>
    <lineage>
        <taxon>Eukaryota</taxon>
        <taxon>Fungi</taxon>
        <taxon>Fungi incertae sedis</taxon>
        <taxon>Zoopagomycota</taxon>
        <taxon>Kickxellomycotina</taxon>
        <taxon>Kickxellomycetes</taxon>
        <taxon>Kickxellales</taxon>
        <taxon>Kickxellaceae</taxon>
        <taxon>Spiromyces</taxon>
    </lineage>
</organism>
<comment type="caution">
    <text evidence="1">The sequence shown here is derived from an EMBL/GenBank/DDBJ whole genome shotgun (WGS) entry which is preliminary data.</text>
</comment>
<evidence type="ECO:0000313" key="1">
    <source>
        <dbReference type="EMBL" id="KAJ1674577.1"/>
    </source>
</evidence>
<dbReference type="Proteomes" id="UP001145114">
    <property type="component" value="Unassembled WGS sequence"/>
</dbReference>
<sequence>MGSRNPLRNGGSNPPALPSPLPQQPCLHTERPEFINNHIQRCTACQLKYARKAEEAANRTPYRPKFPSRPNSVEGSHAPGPAAASAAGTPISTMAPSGLRPARKGTAASTTSTNGSNPRPDSPSLSDSGRRSVSRLSIVSSASHRLGSRAPTAKPRQNSLNNATAASPALAPSALAEDDTPQSTPSSQASEFDIFPSPMLPNAQRSMSENAADRGSSGGDAPSDKPAELQTLARSRSQYDARDNLGPGMPIAAERNGQRMHHQTFSRKMSGPEVPPRILLQKLPYASPARGETKDFGNDIPGLLEFDPLQDSIQQALLNQIDSLQGQLRNRESEIQQLRKVVATRMSSSASPGFNHSGSDDAGGSSHGDGNSTNNAAIPLLQPSSQQHEAKAILDAVEKFDSFRKSFEDSAPYFRNVACGPAGNSLLDVAASPLPPLPLSSSTSRVLSTPTRRTRIVPKTASNADGAGALSGDECGTPVTLSHGPGLGAPLPLMTPRRHMTTLLGRSIAASNADSSDHHAWD</sequence>
<proteinExistence type="predicted"/>
<gene>
    <name evidence="1" type="ORF">EV182_002994</name>
</gene>
<protein>
    <submittedName>
        <fullName evidence="1">Uncharacterized protein</fullName>
    </submittedName>
</protein>
<reference evidence="1" key="1">
    <citation type="submission" date="2022-06" db="EMBL/GenBank/DDBJ databases">
        <title>Phylogenomic reconstructions and comparative analyses of Kickxellomycotina fungi.</title>
        <authorList>
            <person name="Reynolds N.K."/>
            <person name="Stajich J.E."/>
            <person name="Barry K."/>
            <person name="Grigoriev I.V."/>
            <person name="Crous P."/>
            <person name="Smith M.E."/>
        </authorList>
    </citation>
    <scope>NUCLEOTIDE SEQUENCE</scope>
    <source>
        <strain evidence="1">RSA 2271</strain>
    </source>
</reference>
<evidence type="ECO:0000313" key="2">
    <source>
        <dbReference type="Proteomes" id="UP001145114"/>
    </source>
</evidence>